<evidence type="ECO:0000313" key="5">
    <source>
        <dbReference type="EMBL" id="CAB4174435.1"/>
    </source>
</evidence>
<reference evidence="3" key="1">
    <citation type="submission" date="2020-04" db="EMBL/GenBank/DDBJ databases">
        <authorList>
            <person name="Chiriac C."/>
            <person name="Salcher M."/>
            <person name="Ghai R."/>
            <person name="Kavagutti S V."/>
        </authorList>
    </citation>
    <scope>NUCLEOTIDE SEQUENCE</scope>
</reference>
<evidence type="ECO:0000313" key="2">
    <source>
        <dbReference type="EMBL" id="CAB4146153.1"/>
    </source>
</evidence>
<accession>A0A6J5N0D4</accession>
<dbReference type="EMBL" id="LR797180">
    <property type="protein sequence ID" value="CAB4191988.1"/>
    <property type="molecule type" value="Genomic_DNA"/>
</dbReference>
<dbReference type="EMBL" id="LR797130">
    <property type="protein sequence ID" value="CAB4188197.1"/>
    <property type="molecule type" value="Genomic_DNA"/>
</dbReference>
<dbReference type="EMBL" id="LR796709">
    <property type="protein sequence ID" value="CAB4161567.1"/>
    <property type="molecule type" value="Genomic_DNA"/>
</dbReference>
<dbReference type="EMBL" id="LR796980">
    <property type="protein sequence ID" value="CAB4179530.1"/>
    <property type="molecule type" value="Genomic_DNA"/>
</dbReference>
<dbReference type="EMBL" id="LR796305">
    <property type="protein sequence ID" value="CAB4135682.1"/>
    <property type="molecule type" value="Genomic_DNA"/>
</dbReference>
<gene>
    <name evidence="6" type="ORF">UFOVP1031_133</name>
    <name evidence="7" type="ORF">UFOVP1172_2</name>
    <name evidence="8" type="ORF">UFOVP1240_64</name>
    <name evidence="9" type="ORF">UFOVP1486_121</name>
    <name evidence="11" type="ORF">UFOVP1578_48</name>
    <name evidence="10" type="ORF">UFOVP1630_40</name>
    <name evidence="1" type="ORF">UFOVP288_81</name>
    <name evidence="2" type="ORF">UFOVP483_115</name>
    <name evidence="3" type="ORF">UFOVP573_34</name>
    <name evidence="4" type="ORF">UFOVP769_81</name>
    <name evidence="5" type="ORF">UFOVP962_49</name>
</gene>
<evidence type="ECO:0000313" key="9">
    <source>
        <dbReference type="EMBL" id="CAB4216233.1"/>
    </source>
</evidence>
<evidence type="ECO:0000313" key="7">
    <source>
        <dbReference type="EMBL" id="CAB4188197.1"/>
    </source>
</evidence>
<protein>
    <submittedName>
        <fullName evidence="3">Uncharacterized protein</fullName>
    </submittedName>
</protein>
<organism evidence="3">
    <name type="scientific">uncultured Caudovirales phage</name>
    <dbReference type="NCBI Taxonomy" id="2100421"/>
    <lineage>
        <taxon>Viruses</taxon>
        <taxon>Duplodnaviria</taxon>
        <taxon>Heunggongvirae</taxon>
        <taxon>Uroviricota</taxon>
        <taxon>Caudoviricetes</taxon>
        <taxon>Peduoviridae</taxon>
        <taxon>Maltschvirus</taxon>
        <taxon>Maltschvirus maltsch</taxon>
    </lineage>
</organism>
<evidence type="ECO:0000313" key="1">
    <source>
        <dbReference type="EMBL" id="CAB4135682.1"/>
    </source>
</evidence>
<evidence type="ECO:0000313" key="11">
    <source>
        <dbReference type="EMBL" id="CAB5230651.1"/>
    </source>
</evidence>
<sequence>MPKFGNYFVVEFRFPIQVDTVNTVKEALSIAGQICKDQHGFKPDNWYARIFEYSTAESETTGHIKEYFYNPHSATHREITKNIQYFSELIEKGLSPDEKKNKKKIIKALTEEI</sequence>
<proteinExistence type="predicted"/>
<evidence type="ECO:0000313" key="6">
    <source>
        <dbReference type="EMBL" id="CAB4179530.1"/>
    </source>
</evidence>
<evidence type="ECO:0000313" key="10">
    <source>
        <dbReference type="EMBL" id="CAB4219964.1"/>
    </source>
</evidence>
<dbReference type="EMBL" id="LR796917">
    <property type="protein sequence ID" value="CAB4174435.1"/>
    <property type="molecule type" value="Genomic_DNA"/>
</dbReference>
<dbReference type="EMBL" id="LR797434">
    <property type="protein sequence ID" value="CAB4216233.1"/>
    <property type="molecule type" value="Genomic_DNA"/>
</dbReference>
<dbReference type="EMBL" id="LR798423">
    <property type="protein sequence ID" value="CAB5230651.1"/>
    <property type="molecule type" value="Genomic_DNA"/>
</dbReference>
<evidence type="ECO:0000313" key="4">
    <source>
        <dbReference type="EMBL" id="CAB4161567.1"/>
    </source>
</evidence>
<dbReference type="EMBL" id="LR797492">
    <property type="protein sequence ID" value="CAB4219964.1"/>
    <property type="molecule type" value="Genomic_DNA"/>
</dbReference>
<name>A0A6J5N0D4_9CAUD</name>
<evidence type="ECO:0000313" key="3">
    <source>
        <dbReference type="EMBL" id="CAB4150766.1"/>
    </source>
</evidence>
<dbReference type="EMBL" id="LR796461">
    <property type="protein sequence ID" value="CAB4146153.1"/>
    <property type="molecule type" value="Genomic_DNA"/>
</dbReference>
<evidence type="ECO:0000313" key="8">
    <source>
        <dbReference type="EMBL" id="CAB4191988.1"/>
    </source>
</evidence>
<dbReference type="EMBL" id="LR796548">
    <property type="protein sequence ID" value="CAB4150766.1"/>
    <property type="molecule type" value="Genomic_DNA"/>
</dbReference>